<evidence type="ECO:0000313" key="2">
    <source>
        <dbReference type="Proteomes" id="UP000187406"/>
    </source>
</evidence>
<reference evidence="2" key="1">
    <citation type="submission" date="2016-04" db="EMBL/GenBank/DDBJ databases">
        <title>Cephalotus genome sequencing.</title>
        <authorList>
            <person name="Fukushima K."/>
            <person name="Hasebe M."/>
            <person name="Fang X."/>
        </authorList>
    </citation>
    <scope>NUCLEOTIDE SEQUENCE [LARGE SCALE GENOMIC DNA]</scope>
    <source>
        <strain evidence="2">cv. St1</strain>
    </source>
</reference>
<dbReference type="OrthoDB" id="5835829at2759"/>
<evidence type="ECO:0008006" key="3">
    <source>
        <dbReference type="Google" id="ProtNLM"/>
    </source>
</evidence>
<dbReference type="Proteomes" id="UP000187406">
    <property type="component" value="Unassembled WGS sequence"/>
</dbReference>
<comment type="caution">
    <text evidence="1">The sequence shown here is derived from an EMBL/GenBank/DDBJ whole genome shotgun (WGS) entry which is preliminary data.</text>
</comment>
<dbReference type="EMBL" id="BDDD01008247">
    <property type="protein sequence ID" value="GAV91870.1"/>
    <property type="molecule type" value="Genomic_DNA"/>
</dbReference>
<keyword evidence="2" id="KW-1185">Reference proteome</keyword>
<evidence type="ECO:0000313" key="1">
    <source>
        <dbReference type="EMBL" id="GAV91870.1"/>
    </source>
</evidence>
<dbReference type="Gene3D" id="3.40.50.2000">
    <property type="entry name" value="Glycogen Phosphorylase B"/>
    <property type="match status" value="1"/>
</dbReference>
<sequence>MKNKAELIFIPAPGIGHVVSTLEFSNRLIEQDDRILITVLVLKFHSSTFVDASTSLTADRSEMTRKAMIDGGSSFHSIVQLIQVMIDL</sequence>
<dbReference type="AlphaFoldDB" id="A0A1Q3DH92"/>
<protein>
    <recommendedName>
        <fullName evidence="3">UDPGT domain-containing protein</fullName>
    </recommendedName>
</protein>
<gene>
    <name evidence="1" type="ORF">CFOL_v3_35255</name>
</gene>
<proteinExistence type="predicted"/>
<accession>A0A1Q3DH92</accession>
<name>A0A1Q3DH92_CEPFO</name>
<organism evidence="1 2">
    <name type="scientific">Cephalotus follicularis</name>
    <name type="common">Albany pitcher plant</name>
    <dbReference type="NCBI Taxonomy" id="3775"/>
    <lineage>
        <taxon>Eukaryota</taxon>
        <taxon>Viridiplantae</taxon>
        <taxon>Streptophyta</taxon>
        <taxon>Embryophyta</taxon>
        <taxon>Tracheophyta</taxon>
        <taxon>Spermatophyta</taxon>
        <taxon>Magnoliopsida</taxon>
        <taxon>eudicotyledons</taxon>
        <taxon>Gunneridae</taxon>
        <taxon>Pentapetalae</taxon>
        <taxon>rosids</taxon>
        <taxon>fabids</taxon>
        <taxon>Oxalidales</taxon>
        <taxon>Cephalotaceae</taxon>
        <taxon>Cephalotus</taxon>
    </lineage>
</organism>
<dbReference type="InParanoid" id="A0A1Q3DH92"/>